<keyword evidence="9" id="KW-0472">Membrane</keyword>
<evidence type="ECO:0000256" key="3">
    <source>
        <dbReference type="ARBA" id="ARBA00022553"/>
    </source>
</evidence>
<reference evidence="14" key="1">
    <citation type="journal article" date="2019" name="Int. J. Syst. Evol. Microbiol.">
        <title>The Global Catalogue of Microorganisms (GCM) 10K type strain sequencing project: providing services to taxonomists for standard genome sequencing and annotation.</title>
        <authorList>
            <consortium name="The Broad Institute Genomics Platform"/>
            <consortium name="The Broad Institute Genome Sequencing Center for Infectious Disease"/>
            <person name="Wu L."/>
            <person name="Ma J."/>
        </authorList>
    </citation>
    <scope>NUCLEOTIDE SEQUENCE [LARGE SCALE GENOMIC DNA]</scope>
    <source>
        <strain evidence="14">CCUG 43304</strain>
    </source>
</reference>
<feature type="transmembrane region" description="Helical" evidence="9">
    <location>
        <begin position="77"/>
        <end position="93"/>
    </location>
</feature>
<evidence type="ECO:0000313" key="13">
    <source>
        <dbReference type="EMBL" id="MFC6355792.1"/>
    </source>
</evidence>
<dbReference type="GO" id="GO:0016301">
    <property type="term" value="F:kinase activity"/>
    <property type="evidence" value="ECO:0007669"/>
    <property type="project" value="UniProtKB-KW"/>
</dbReference>
<keyword evidence="14" id="KW-1185">Reference proteome</keyword>
<keyword evidence="5" id="KW-0547">Nucleotide-binding</keyword>
<comment type="catalytic activity">
    <reaction evidence="1">
        <text>ATP + protein L-histidine = ADP + protein N-phospho-L-histidine.</text>
        <dbReference type="EC" id="2.7.13.3"/>
    </reaction>
</comment>
<dbReference type="CDD" id="cd16917">
    <property type="entry name" value="HATPase_UhpB-NarQ-NarX-like"/>
    <property type="match status" value="1"/>
</dbReference>
<gene>
    <name evidence="13" type="ORF">ACFQB0_06705</name>
</gene>
<evidence type="ECO:0000259" key="12">
    <source>
        <dbReference type="Pfam" id="PF23539"/>
    </source>
</evidence>
<dbReference type="PANTHER" id="PTHR24421">
    <property type="entry name" value="NITRATE/NITRITE SENSOR PROTEIN NARX-RELATED"/>
    <property type="match status" value="1"/>
</dbReference>
<evidence type="ECO:0000256" key="5">
    <source>
        <dbReference type="ARBA" id="ARBA00022741"/>
    </source>
</evidence>
<keyword evidence="7" id="KW-0067">ATP-binding</keyword>
<protein>
    <recommendedName>
        <fullName evidence="2">histidine kinase</fullName>
        <ecNumber evidence="2">2.7.13.3</ecNumber>
    </recommendedName>
</protein>
<evidence type="ECO:0000256" key="9">
    <source>
        <dbReference type="SAM" id="Phobius"/>
    </source>
</evidence>
<dbReference type="Pfam" id="PF02518">
    <property type="entry name" value="HATPase_c"/>
    <property type="match status" value="1"/>
</dbReference>
<evidence type="ECO:0000256" key="2">
    <source>
        <dbReference type="ARBA" id="ARBA00012438"/>
    </source>
</evidence>
<dbReference type="InterPro" id="IPR055558">
    <property type="entry name" value="DUF7134"/>
</dbReference>
<evidence type="ECO:0000256" key="8">
    <source>
        <dbReference type="ARBA" id="ARBA00023012"/>
    </source>
</evidence>
<proteinExistence type="predicted"/>
<feature type="transmembrane region" description="Helical" evidence="9">
    <location>
        <begin position="52"/>
        <end position="71"/>
    </location>
</feature>
<dbReference type="InterPro" id="IPR050482">
    <property type="entry name" value="Sensor_HK_TwoCompSys"/>
</dbReference>
<dbReference type="Proteomes" id="UP001596306">
    <property type="component" value="Unassembled WGS sequence"/>
</dbReference>
<feature type="domain" description="Signal transduction histidine kinase subgroup 3 dimerisation and phosphoacceptor" evidence="11">
    <location>
        <begin position="193"/>
        <end position="258"/>
    </location>
</feature>
<keyword evidence="6 13" id="KW-0418">Kinase</keyword>
<feature type="transmembrane region" description="Helical" evidence="9">
    <location>
        <begin position="12"/>
        <end position="31"/>
    </location>
</feature>
<comment type="caution">
    <text evidence="13">The sequence shown here is derived from an EMBL/GenBank/DDBJ whole genome shotgun (WGS) entry which is preliminary data.</text>
</comment>
<dbReference type="Pfam" id="PF23539">
    <property type="entry name" value="DUF7134"/>
    <property type="match status" value="1"/>
</dbReference>
<dbReference type="EC" id="2.7.13.3" evidence="2"/>
<feature type="domain" description="Histidine kinase/HSP90-like ATPase" evidence="10">
    <location>
        <begin position="299"/>
        <end position="393"/>
    </location>
</feature>
<dbReference type="Gene3D" id="1.20.5.1930">
    <property type="match status" value="1"/>
</dbReference>
<feature type="transmembrane region" description="Helical" evidence="9">
    <location>
        <begin position="100"/>
        <end position="120"/>
    </location>
</feature>
<evidence type="ECO:0000256" key="1">
    <source>
        <dbReference type="ARBA" id="ARBA00000085"/>
    </source>
</evidence>
<feature type="domain" description="DUF7134" evidence="12">
    <location>
        <begin position="6"/>
        <end position="165"/>
    </location>
</feature>
<sequence>MLLRKLEGSQLAVDIVVGSLFLLLIGPITMVSTPRDGIVVLVLSTALSIRRLSPVLSLATAWLGAFLQMAFLSDLQAADMAILAVLYATGAYGERVVRMLGLISAGVGAVIAGAYLAILLPLVRSENPFGVNAMSTVLGFLLMIVAAIALLTLSWTLGLLARTRRASKESRQQQLEAQRQQERAQYAVVVEQERNRIARDMHDVVAHSLAVVIAQADGARYAAQNSPAVAGDALSTISSTAREALADVRLLLAELRHSEAEGPQPTIADLDRLVDQLRATGLTVEVRHEGLPVPLTAGHQIAVYRIVQEALTNALRHGDQNRPVMLDLVWRANGLHLVVSSAIAFPPRHPHAAGAGVGHGIPGMRERAALAGGTLTAGPTPQNRFEVIAWIPAVPGPAGGNA</sequence>
<keyword evidence="3" id="KW-0597">Phosphoprotein</keyword>
<evidence type="ECO:0000256" key="7">
    <source>
        <dbReference type="ARBA" id="ARBA00022840"/>
    </source>
</evidence>
<dbReference type="Gene3D" id="3.30.565.10">
    <property type="entry name" value="Histidine kinase-like ATPase, C-terminal domain"/>
    <property type="match status" value="1"/>
</dbReference>
<dbReference type="InterPro" id="IPR036890">
    <property type="entry name" value="HATPase_C_sf"/>
</dbReference>
<keyword evidence="9" id="KW-0812">Transmembrane</keyword>
<dbReference type="EMBL" id="JBHSTP010000001">
    <property type="protein sequence ID" value="MFC6355792.1"/>
    <property type="molecule type" value="Genomic_DNA"/>
</dbReference>
<evidence type="ECO:0000259" key="11">
    <source>
        <dbReference type="Pfam" id="PF07730"/>
    </source>
</evidence>
<dbReference type="PANTHER" id="PTHR24421:SF10">
    <property type="entry name" value="NITRATE_NITRITE SENSOR PROTEIN NARQ"/>
    <property type="match status" value="1"/>
</dbReference>
<dbReference type="SUPFAM" id="SSF55874">
    <property type="entry name" value="ATPase domain of HSP90 chaperone/DNA topoisomerase II/histidine kinase"/>
    <property type="match status" value="1"/>
</dbReference>
<name>A0ABW1VFX9_9MICO</name>
<evidence type="ECO:0000256" key="4">
    <source>
        <dbReference type="ARBA" id="ARBA00022679"/>
    </source>
</evidence>
<feature type="transmembrane region" description="Helical" evidence="9">
    <location>
        <begin position="140"/>
        <end position="161"/>
    </location>
</feature>
<evidence type="ECO:0000256" key="6">
    <source>
        <dbReference type="ARBA" id="ARBA00022777"/>
    </source>
</evidence>
<evidence type="ECO:0000313" key="14">
    <source>
        <dbReference type="Proteomes" id="UP001596306"/>
    </source>
</evidence>
<dbReference type="Pfam" id="PF07730">
    <property type="entry name" value="HisKA_3"/>
    <property type="match status" value="1"/>
</dbReference>
<keyword evidence="9" id="KW-1133">Transmembrane helix</keyword>
<keyword evidence="8" id="KW-0902">Two-component regulatory system</keyword>
<organism evidence="13 14">
    <name type="scientific">Luethyella okanaganae</name>
    <dbReference type="NCBI Taxonomy" id="69372"/>
    <lineage>
        <taxon>Bacteria</taxon>
        <taxon>Bacillati</taxon>
        <taxon>Actinomycetota</taxon>
        <taxon>Actinomycetes</taxon>
        <taxon>Micrococcales</taxon>
        <taxon>Microbacteriaceae</taxon>
        <taxon>Luethyella</taxon>
    </lineage>
</organism>
<dbReference type="InterPro" id="IPR003594">
    <property type="entry name" value="HATPase_dom"/>
</dbReference>
<dbReference type="InterPro" id="IPR011712">
    <property type="entry name" value="Sig_transdc_His_kin_sub3_dim/P"/>
</dbReference>
<accession>A0ABW1VFX9</accession>
<keyword evidence="4" id="KW-0808">Transferase</keyword>
<evidence type="ECO:0000259" key="10">
    <source>
        <dbReference type="Pfam" id="PF02518"/>
    </source>
</evidence>
<dbReference type="RefSeq" id="WP_386729086.1">
    <property type="nucleotide sequence ID" value="NZ_JBHSTP010000001.1"/>
</dbReference>